<evidence type="ECO:0000256" key="2">
    <source>
        <dbReference type="ARBA" id="ARBA00022729"/>
    </source>
</evidence>
<dbReference type="Proteomes" id="UP000214603">
    <property type="component" value="Unassembled WGS sequence"/>
</dbReference>
<dbReference type="OrthoDB" id="7337537at2"/>
<dbReference type="InterPro" id="IPR028081">
    <property type="entry name" value="Leu-bd"/>
</dbReference>
<comment type="caution">
    <text evidence="5">The sequence shown here is derived from an EMBL/GenBank/DDBJ whole genome shotgun (WGS) entry which is preliminary data.</text>
</comment>
<dbReference type="PANTHER" id="PTHR30483">
    <property type="entry name" value="LEUCINE-SPECIFIC-BINDING PROTEIN"/>
    <property type="match status" value="1"/>
</dbReference>
<comment type="similarity">
    <text evidence="1">Belongs to the leucine-binding protein family.</text>
</comment>
<evidence type="ECO:0000256" key="3">
    <source>
        <dbReference type="SAM" id="SignalP"/>
    </source>
</evidence>
<name>A0A225M980_9BURK</name>
<dbReference type="InterPro" id="IPR028082">
    <property type="entry name" value="Peripla_BP_I"/>
</dbReference>
<proteinExistence type="inferred from homology"/>
<accession>A0A225M980</accession>
<keyword evidence="2 3" id="KW-0732">Signal</keyword>
<protein>
    <submittedName>
        <fullName evidence="5">Amino acid ABC transporter substrate-binding protein</fullName>
    </submittedName>
</protein>
<organism evidence="5 6">
    <name type="scientific">Candidimonas nitroreducens</name>
    <dbReference type="NCBI Taxonomy" id="683354"/>
    <lineage>
        <taxon>Bacteria</taxon>
        <taxon>Pseudomonadati</taxon>
        <taxon>Pseudomonadota</taxon>
        <taxon>Betaproteobacteria</taxon>
        <taxon>Burkholderiales</taxon>
        <taxon>Alcaligenaceae</taxon>
        <taxon>Candidimonas</taxon>
    </lineage>
</organism>
<evidence type="ECO:0000313" key="5">
    <source>
        <dbReference type="EMBL" id="OWT56803.1"/>
    </source>
</evidence>
<dbReference type="AlphaFoldDB" id="A0A225M980"/>
<dbReference type="RefSeq" id="WP_088604810.1">
    <property type="nucleotide sequence ID" value="NZ_NJIH01000010.1"/>
</dbReference>
<dbReference type="SUPFAM" id="SSF53822">
    <property type="entry name" value="Periplasmic binding protein-like I"/>
    <property type="match status" value="1"/>
</dbReference>
<dbReference type="InterPro" id="IPR051010">
    <property type="entry name" value="BCAA_transport"/>
</dbReference>
<evidence type="ECO:0000256" key="1">
    <source>
        <dbReference type="ARBA" id="ARBA00010062"/>
    </source>
</evidence>
<dbReference type="Gene3D" id="3.40.50.2300">
    <property type="match status" value="2"/>
</dbReference>
<keyword evidence="6" id="KW-1185">Reference proteome</keyword>
<feature type="signal peptide" evidence="3">
    <location>
        <begin position="1"/>
        <end position="23"/>
    </location>
</feature>
<dbReference type="PANTHER" id="PTHR30483:SF6">
    <property type="entry name" value="PERIPLASMIC BINDING PROTEIN OF ABC TRANSPORTER FOR NATURAL AMINO ACIDS"/>
    <property type="match status" value="1"/>
</dbReference>
<feature type="chain" id="PRO_5012962960" evidence="3">
    <location>
        <begin position="24"/>
        <end position="419"/>
    </location>
</feature>
<sequence length="419" mass="44877">MLRKAISSMLAASALLLSAGALAASAPSEIKIGTLYASSGPFAAISMPVYLGLKLWASEENAKGGVMVKPYGKRIPVKLVSYDDQSNTATAATLYNQLITQDKVDLLVSDSGSVLTSVAVPIAREHKMMLFDQTGTGGTFFTPDNPYIALMSDPVSTIWPKYIADFLTKEGPKLGIKKIALLYATNDFTGTQAKAFRGFVEKSGAPVKIVYDKGVPTSTSNYTVLINNMRVAQPDAVVEMGYPGNDIAFLRNLRDSGTQFKWLFAIYPGLETEHMIATVGNDGLRYVYTYVPSSVVQYHAESGMSLPQFKAAWTKAYPDNKVAFGFNAVAGYTTGLVIQNALAATESMDQLALRKAVFGLSGKLKTIDGTFALDKNGAQIGEITPLGQLVPDGKKGLKFTVVYPHDVATGKAVYPAPSN</sequence>
<feature type="domain" description="Leucine-binding protein" evidence="4">
    <location>
        <begin position="29"/>
        <end position="380"/>
    </location>
</feature>
<dbReference type="Pfam" id="PF13458">
    <property type="entry name" value="Peripla_BP_6"/>
    <property type="match status" value="1"/>
</dbReference>
<reference evidence="6" key="1">
    <citation type="submission" date="2017-06" db="EMBL/GenBank/DDBJ databases">
        <title>Herbaspirillum phytohormonus sp. nov., isolated from the root nodule of Robinia pseudoacacia in lead-zinc mine.</title>
        <authorList>
            <person name="Fan M."/>
            <person name="Lin Y."/>
        </authorList>
    </citation>
    <scope>NUCLEOTIDE SEQUENCE [LARGE SCALE GENOMIC DNA]</scope>
    <source>
        <strain evidence="6">SC-089</strain>
    </source>
</reference>
<evidence type="ECO:0000313" key="6">
    <source>
        <dbReference type="Proteomes" id="UP000214603"/>
    </source>
</evidence>
<gene>
    <name evidence="5" type="ORF">CEY11_18100</name>
</gene>
<evidence type="ECO:0000259" key="4">
    <source>
        <dbReference type="Pfam" id="PF13458"/>
    </source>
</evidence>
<dbReference type="EMBL" id="NJIH01000010">
    <property type="protein sequence ID" value="OWT56803.1"/>
    <property type="molecule type" value="Genomic_DNA"/>
</dbReference>